<reference evidence="2 3" key="1">
    <citation type="submission" date="2016-10" db="EMBL/GenBank/DDBJ databases">
        <title>Genome Sequence of Pseudomonas putida GM4FR.</title>
        <authorList>
            <person name="Poehlein A."/>
            <person name="Wemheuer F."/>
            <person name="Hollensteiner J."/>
            <person name="Wemheuer B."/>
        </authorList>
    </citation>
    <scope>NUCLEOTIDE SEQUENCE [LARGE SCALE GENOMIC DNA]</scope>
    <source>
        <strain evidence="2 3">GM4FR</strain>
    </source>
</reference>
<dbReference type="RefSeq" id="WP_075804409.1">
    <property type="nucleotide sequence ID" value="NZ_MKZO01000031.1"/>
</dbReference>
<proteinExistence type="predicted"/>
<name>A0A1Q9R284_PSEPU</name>
<organism evidence="2 3">
    <name type="scientific">Pseudomonas putida</name>
    <name type="common">Arthrobacter siderocapsulatus</name>
    <dbReference type="NCBI Taxonomy" id="303"/>
    <lineage>
        <taxon>Bacteria</taxon>
        <taxon>Pseudomonadati</taxon>
        <taxon>Pseudomonadota</taxon>
        <taxon>Gammaproteobacteria</taxon>
        <taxon>Pseudomonadales</taxon>
        <taxon>Pseudomonadaceae</taxon>
        <taxon>Pseudomonas</taxon>
    </lineage>
</organism>
<keyword evidence="1" id="KW-0472">Membrane</keyword>
<accession>A0A1Q9R284</accession>
<keyword evidence="1" id="KW-1133">Transmembrane helix</keyword>
<feature type="transmembrane region" description="Helical" evidence="1">
    <location>
        <begin position="43"/>
        <end position="61"/>
    </location>
</feature>
<dbReference type="AlphaFoldDB" id="A0A1Q9R284"/>
<dbReference type="OrthoDB" id="7018273at2"/>
<keyword evidence="1" id="KW-0812">Transmembrane</keyword>
<sequence>MTYVLAPVAAAVFFPIGWPIVKLVTWGRYPRKGMWFKDTPESNWTIGAGMAVLVIAMMVALQQFQML</sequence>
<evidence type="ECO:0000256" key="1">
    <source>
        <dbReference type="SAM" id="Phobius"/>
    </source>
</evidence>
<comment type="caution">
    <text evidence="2">The sequence shown here is derived from an EMBL/GenBank/DDBJ whole genome shotgun (WGS) entry which is preliminary data.</text>
</comment>
<gene>
    <name evidence="2" type="ORF">PSEMO_35580</name>
</gene>
<protein>
    <submittedName>
        <fullName evidence="2">Uncharacterized protein</fullName>
    </submittedName>
</protein>
<evidence type="ECO:0000313" key="2">
    <source>
        <dbReference type="EMBL" id="OLS61491.1"/>
    </source>
</evidence>
<evidence type="ECO:0000313" key="3">
    <source>
        <dbReference type="Proteomes" id="UP000186736"/>
    </source>
</evidence>
<dbReference type="Proteomes" id="UP000186736">
    <property type="component" value="Unassembled WGS sequence"/>
</dbReference>
<dbReference type="EMBL" id="MKZO01000031">
    <property type="protein sequence ID" value="OLS61491.1"/>
    <property type="molecule type" value="Genomic_DNA"/>
</dbReference>